<dbReference type="EMBL" id="BJWL01000402">
    <property type="protein sequence ID" value="GFS42709.1"/>
    <property type="molecule type" value="Genomic_DNA"/>
</dbReference>
<keyword evidence="2" id="KW-1185">Reference proteome</keyword>
<name>A0A7J0DUM5_9ERIC</name>
<gene>
    <name evidence="1" type="ORF">Acr_00g0081250</name>
</gene>
<evidence type="ECO:0000313" key="2">
    <source>
        <dbReference type="Proteomes" id="UP000585474"/>
    </source>
</evidence>
<proteinExistence type="predicted"/>
<comment type="caution">
    <text evidence="1">The sequence shown here is derived from an EMBL/GenBank/DDBJ whole genome shotgun (WGS) entry which is preliminary data.</text>
</comment>
<accession>A0A7J0DUM5</accession>
<dbReference type="Proteomes" id="UP000585474">
    <property type="component" value="Unassembled WGS sequence"/>
</dbReference>
<evidence type="ECO:0000313" key="1">
    <source>
        <dbReference type="EMBL" id="GFS42709.1"/>
    </source>
</evidence>
<sequence length="150" mass="16285">MVVADGGQGVKIEDRHPRQAIFFGHRLCAPRWKSCLTSYTQTTVRPAAGAVSRKRHSDGQVSSVRRIPRRAHGHVGQSVVHLIPPLQIGWSLIISPPTSSSGYGAVSGYHAVQVFSCPMSSLGFPSTFVSCPSSDVTTNMDHFTMIARLR</sequence>
<reference evidence="2" key="1">
    <citation type="submission" date="2019-07" db="EMBL/GenBank/DDBJ databases">
        <title>De Novo Assembly of kiwifruit Actinidia rufa.</title>
        <authorList>
            <person name="Sugita-Konishi S."/>
            <person name="Sato K."/>
            <person name="Mori E."/>
            <person name="Abe Y."/>
            <person name="Kisaki G."/>
            <person name="Hamano K."/>
            <person name="Suezawa K."/>
            <person name="Otani M."/>
            <person name="Fukuda T."/>
            <person name="Manabe T."/>
            <person name="Gomi K."/>
            <person name="Tabuchi M."/>
            <person name="Akimitsu K."/>
            <person name="Kataoka I."/>
        </authorList>
    </citation>
    <scope>NUCLEOTIDE SEQUENCE [LARGE SCALE GENOMIC DNA]</scope>
    <source>
        <strain evidence="2">cv. Fuchu</strain>
    </source>
</reference>
<organism evidence="1 2">
    <name type="scientific">Actinidia rufa</name>
    <dbReference type="NCBI Taxonomy" id="165716"/>
    <lineage>
        <taxon>Eukaryota</taxon>
        <taxon>Viridiplantae</taxon>
        <taxon>Streptophyta</taxon>
        <taxon>Embryophyta</taxon>
        <taxon>Tracheophyta</taxon>
        <taxon>Spermatophyta</taxon>
        <taxon>Magnoliopsida</taxon>
        <taxon>eudicotyledons</taxon>
        <taxon>Gunneridae</taxon>
        <taxon>Pentapetalae</taxon>
        <taxon>asterids</taxon>
        <taxon>Ericales</taxon>
        <taxon>Actinidiaceae</taxon>
        <taxon>Actinidia</taxon>
    </lineage>
</organism>
<dbReference type="AlphaFoldDB" id="A0A7J0DUM5"/>
<protein>
    <submittedName>
        <fullName evidence="1">Uncharacterized protein</fullName>
    </submittedName>
</protein>